<dbReference type="EMBL" id="JX997183">
    <property type="protein sequence ID" value="AGE58808.1"/>
    <property type="molecule type" value="Genomic_DNA"/>
</dbReference>
<proteinExistence type="predicted"/>
<name>M1HHL9_9PHYC</name>
<dbReference type="KEGG" id="vg:40525679"/>
<dbReference type="RefSeq" id="YP_009665453.1">
    <property type="nucleotide sequence ID" value="NC_043235.1"/>
</dbReference>
<gene>
    <name evidence="1" type="primary">NYs-1_614R</name>
    <name evidence="1" type="ORF">PBCVNYs1_614R</name>
</gene>
<dbReference type="GeneID" id="40525679"/>
<organism evidence="1">
    <name type="scientific">Paramecium bursaria Chlorella virus NYs1</name>
    <dbReference type="NCBI Taxonomy" id="83442"/>
    <lineage>
        <taxon>Viruses</taxon>
        <taxon>Varidnaviria</taxon>
        <taxon>Bamfordvirae</taxon>
        <taxon>Nucleocytoviricota</taxon>
        <taxon>Megaviricetes</taxon>
        <taxon>Algavirales</taxon>
        <taxon>Phycodnaviridae</taxon>
        <taxon>Chlorovirus</taxon>
        <taxon>Chlorovirus newyorkense</taxon>
    </lineage>
</organism>
<sequence length="26" mass="2571">MVKVETDVLTGLGGCRGSGGFGTSEL</sequence>
<accession>M1HHL9</accession>
<protein>
    <submittedName>
        <fullName evidence="1">Uncharacterized protein</fullName>
    </submittedName>
</protein>
<reference evidence="1" key="1">
    <citation type="submission" date="2012-10" db="EMBL/GenBank/DDBJ databases">
        <title>Towards defining the chloroviruses: a genomic journey through a genus of large DNA viruses.</title>
        <authorList>
            <person name="Jeanniard A."/>
            <person name="Dunigan D.D."/>
            <person name="Gurnon J.R."/>
            <person name="Agarkova I."/>
            <person name="Kang M."/>
            <person name="Vitek J."/>
            <person name="Duncan G."/>
            <person name="McClung O.W."/>
            <person name="Larsen M."/>
            <person name="Claverie J.-M."/>
            <person name="Van Etten J.L."/>
            <person name="Blanc G."/>
        </authorList>
    </citation>
    <scope>NUCLEOTIDE SEQUENCE</scope>
</reference>
<evidence type="ECO:0000313" key="1">
    <source>
        <dbReference type="EMBL" id="AGE58808.1"/>
    </source>
</evidence>